<feature type="non-terminal residue" evidence="1">
    <location>
        <position position="120"/>
    </location>
</feature>
<protein>
    <submittedName>
        <fullName evidence="1">Thioredoxin</fullName>
    </submittedName>
</protein>
<dbReference type="EMBL" id="PDLL01001223">
    <property type="protein sequence ID" value="PYY66061.1"/>
    <property type="molecule type" value="Genomic_DNA"/>
</dbReference>
<dbReference type="InterPro" id="IPR010296">
    <property type="entry name" value="DUF899_thioredox"/>
</dbReference>
<name>A0A2W0EKQ8_PSEJE</name>
<evidence type="ECO:0000313" key="2">
    <source>
        <dbReference type="Proteomes" id="UP000247437"/>
    </source>
</evidence>
<dbReference type="RefSeq" id="WP_146242221.1">
    <property type="nucleotide sequence ID" value="NZ_PDLL01001223.1"/>
</dbReference>
<dbReference type="OrthoDB" id="574359at2"/>
<dbReference type="AlphaFoldDB" id="A0A2W0EKQ8"/>
<comment type="caution">
    <text evidence="1">The sequence shown here is derived from an EMBL/GenBank/DDBJ whole genome shotgun (WGS) entry which is preliminary data.</text>
</comment>
<organism evidence="1 2">
    <name type="scientific">Pseudomonas jessenii</name>
    <dbReference type="NCBI Taxonomy" id="77298"/>
    <lineage>
        <taxon>Bacteria</taxon>
        <taxon>Pseudomonadati</taxon>
        <taxon>Pseudomonadota</taxon>
        <taxon>Gammaproteobacteria</taxon>
        <taxon>Pseudomonadales</taxon>
        <taxon>Pseudomonadaceae</taxon>
        <taxon>Pseudomonas</taxon>
    </lineage>
</organism>
<dbReference type="Pfam" id="PF05988">
    <property type="entry name" value="DUF899"/>
    <property type="match status" value="1"/>
</dbReference>
<accession>A0A2W0EKQ8</accession>
<reference evidence="1 2" key="1">
    <citation type="journal article" date="2018" name="Appl. Microbiol. Biotechnol.">
        <title>Characterization of the caprolactam degradation pathway in Pseudomonas jessenii using mass spectrometry-based proteomics.</title>
        <authorList>
            <person name="Otzen M."/>
            <person name="Palacio C."/>
            <person name="Janssen D.B."/>
        </authorList>
    </citation>
    <scope>NUCLEOTIDE SEQUENCE [LARGE SCALE GENOMIC DNA]</scope>
    <source>
        <strain evidence="1 2">GO3</strain>
    </source>
</reference>
<feature type="non-terminal residue" evidence="1">
    <location>
        <position position="1"/>
    </location>
</feature>
<sequence length="120" mass="13463">QHLAHHDVAVVAVSHAPLAEFQAFKRRMGWKFDWVSSAGCDFNYDFGVTARAEDVAAGKATYNYEKTDGSEEELPGLSVFYRNDAGEIFHTYSTYARGLDMLVGAYNYLDLTPKGRNEDE</sequence>
<dbReference type="Proteomes" id="UP000247437">
    <property type="component" value="Unassembled WGS sequence"/>
</dbReference>
<gene>
    <name evidence="1" type="ORF">CRX42_34560</name>
</gene>
<proteinExistence type="predicted"/>
<evidence type="ECO:0000313" key="1">
    <source>
        <dbReference type="EMBL" id="PYY66061.1"/>
    </source>
</evidence>